<dbReference type="PANTHER" id="PTHR21879:SF14">
    <property type="entry name" value="OSIRIS 8"/>
    <property type="match status" value="1"/>
</dbReference>
<dbReference type="Proteomes" id="UP000007798">
    <property type="component" value="Unassembled WGS sequence"/>
</dbReference>
<dbReference type="Pfam" id="PF07898">
    <property type="entry name" value="DUF1676"/>
    <property type="match status" value="1"/>
</dbReference>
<evidence type="ECO:0008006" key="5">
    <source>
        <dbReference type="Google" id="ProtNLM"/>
    </source>
</evidence>
<sequence>LGEGVQFLTSSPDNKQRSKLPSISEQDIEAVLPRGVHAKEQVLNSMIVKRVGNFLQDHTLQVGRKKKDKKGSGTFVPIAYGALAILAGKALIVFKLALVLASIIGIKKLLSGGGGGKESSHEVVVSSVGHSGWGRDFDKKSFLAYSVWKPAKDSAGKQKKPTKEPIAA</sequence>
<feature type="transmembrane region" description="Helical" evidence="2">
    <location>
        <begin position="78"/>
        <end position="101"/>
    </location>
</feature>
<dbReference type="OrthoDB" id="6620280at2759"/>
<dbReference type="PANTHER" id="PTHR21879">
    <property type="entry name" value="FI03362P-RELATED-RELATED"/>
    <property type="match status" value="1"/>
</dbReference>
<keyword evidence="2" id="KW-1133">Transmembrane helix</keyword>
<keyword evidence="2" id="KW-0812">Transmembrane</keyword>
<keyword evidence="2" id="KW-0472">Membrane</keyword>
<protein>
    <recommendedName>
        <fullName evidence="5">Osiris 8</fullName>
    </recommendedName>
</protein>
<name>A0A0Q9X6R6_DROWI</name>
<dbReference type="AlphaFoldDB" id="A0A0Q9X6R6"/>
<feature type="non-terminal residue" evidence="3">
    <location>
        <position position="1"/>
    </location>
</feature>
<feature type="compositionally biased region" description="Polar residues" evidence="1">
    <location>
        <begin position="7"/>
        <end position="20"/>
    </location>
</feature>
<dbReference type="InParanoid" id="A0A0Q9X6R6"/>
<keyword evidence="4" id="KW-1185">Reference proteome</keyword>
<feature type="region of interest" description="Disordered" evidence="1">
    <location>
        <begin position="1"/>
        <end position="20"/>
    </location>
</feature>
<organism evidence="3 4">
    <name type="scientific">Drosophila willistoni</name>
    <name type="common">Fruit fly</name>
    <dbReference type="NCBI Taxonomy" id="7260"/>
    <lineage>
        <taxon>Eukaryota</taxon>
        <taxon>Metazoa</taxon>
        <taxon>Ecdysozoa</taxon>
        <taxon>Arthropoda</taxon>
        <taxon>Hexapoda</taxon>
        <taxon>Insecta</taxon>
        <taxon>Pterygota</taxon>
        <taxon>Neoptera</taxon>
        <taxon>Endopterygota</taxon>
        <taxon>Diptera</taxon>
        <taxon>Brachycera</taxon>
        <taxon>Muscomorpha</taxon>
        <taxon>Ephydroidea</taxon>
        <taxon>Drosophilidae</taxon>
        <taxon>Drosophila</taxon>
        <taxon>Sophophora</taxon>
    </lineage>
</organism>
<dbReference type="GO" id="GO:0016020">
    <property type="term" value="C:membrane"/>
    <property type="evidence" value="ECO:0007669"/>
    <property type="project" value="TreeGrafter"/>
</dbReference>
<evidence type="ECO:0000313" key="3">
    <source>
        <dbReference type="EMBL" id="KRG00433.1"/>
    </source>
</evidence>
<reference evidence="3 4" key="1">
    <citation type="journal article" date="2007" name="Nature">
        <title>Evolution of genes and genomes on the Drosophila phylogeny.</title>
        <authorList>
            <consortium name="Drosophila 12 Genomes Consortium"/>
            <person name="Clark A.G."/>
            <person name="Eisen M.B."/>
            <person name="Smith D.R."/>
            <person name="Bergman C.M."/>
            <person name="Oliver B."/>
            <person name="Markow T.A."/>
            <person name="Kaufman T.C."/>
            <person name="Kellis M."/>
            <person name="Gelbart W."/>
            <person name="Iyer V.N."/>
            <person name="Pollard D.A."/>
            <person name="Sackton T.B."/>
            <person name="Larracuente A.M."/>
            <person name="Singh N.D."/>
            <person name="Abad J.P."/>
            <person name="Abt D.N."/>
            <person name="Adryan B."/>
            <person name="Aguade M."/>
            <person name="Akashi H."/>
            <person name="Anderson W.W."/>
            <person name="Aquadro C.F."/>
            <person name="Ardell D.H."/>
            <person name="Arguello R."/>
            <person name="Artieri C.G."/>
            <person name="Barbash D.A."/>
            <person name="Barker D."/>
            <person name="Barsanti P."/>
            <person name="Batterham P."/>
            <person name="Batzoglou S."/>
            <person name="Begun D."/>
            <person name="Bhutkar A."/>
            <person name="Blanco E."/>
            <person name="Bosak S.A."/>
            <person name="Bradley R.K."/>
            <person name="Brand A.D."/>
            <person name="Brent M.R."/>
            <person name="Brooks A.N."/>
            <person name="Brown R.H."/>
            <person name="Butlin R.K."/>
            <person name="Caggese C."/>
            <person name="Calvi B.R."/>
            <person name="Bernardo de Carvalho A."/>
            <person name="Caspi A."/>
            <person name="Castrezana S."/>
            <person name="Celniker S.E."/>
            <person name="Chang J.L."/>
            <person name="Chapple C."/>
            <person name="Chatterji S."/>
            <person name="Chinwalla A."/>
            <person name="Civetta A."/>
            <person name="Clifton S.W."/>
            <person name="Comeron J.M."/>
            <person name="Costello J.C."/>
            <person name="Coyne J.A."/>
            <person name="Daub J."/>
            <person name="David R.G."/>
            <person name="Delcher A.L."/>
            <person name="Delehaunty K."/>
            <person name="Do C.B."/>
            <person name="Ebling H."/>
            <person name="Edwards K."/>
            <person name="Eickbush T."/>
            <person name="Evans J.D."/>
            <person name="Filipski A."/>
            <person name="Findeiss S."/>
            <person name="Freyhult E."/>
            <person name="Fulton L."/>
            <person name="Fulton R."/>
            <person name="Garcia A.C."/>
            <person name="Gardiner A."/>
            <person name="Garfield D.A."/>
            <person name="Garvin B.E."/>
            <person name="Gibson G."/>
            <person name="Gilbert D."/>
            <person name="Gnerre S."/>
            <person name="Godfrey J."/>
            <person name="Good R."/>
            <person name="Gotea V."/>
            <person name="Gravely B."/>
            <person name="Greenberg A.J."/>
            <person name="Griffiths-Jones S."/>
            <person name="Gross S."/>
            <person name="Guigo R."/>
            <person name="Gustafson E.A."/>
            <person name="Haerty W."/>
            <person name="Hahn M.W."/>
            <person name="Halligan D.L."/>
            <person name="Halpern A.L."/>
            <person name="Halter G.M."/>
            <person name="Han M.V."/>
            <person name="Heger A."/>
            <person name="Hillier L."/>
            <person name="Hinrichs A.S."/>
            <person name="Holmes I."/>
            <person name="Hoskins R.A."/>
            <person name="Hubisz M.J."/>
            <person name="Hultmark D."/>
            <person name="Huntley M.A."/>
            <person name="Jaffe D.B."/>
            <person name="Jagadeeshan S."/>
            <person name="Jeck W.R."/>
            <person name="Johnson J."/>
            <person name="Jones C.D."/>
            <person name="Jordan W.C."/>
            <person name="Karpen G.H."/>
            <person name="Kataoka E."/>
            <person name="Keightley P.D."/>
            <person name="Kheradpour P."/>
            <person name="Kirkness E.F."/>
            <person name="Koerich L.B."/>
            <person name="Kristiansen K."/>
            <person name="Kudrna D."/>
            <person name="Kulathinal R.J."/>
            <person name="Kumar S."/>
            <person name="Kwok R."/>
            <person name="Lander E."/>
            <person name="Langley C.H."/>
            <person name="Lapoint R."/>
            <person name="Lazzaro B.P."/>
            <person name="Lee S.J."/>
            <person name="Levesque L."/>
            <person name="Li R."/>
            <person name="Lin C.F."/>
            <person name="Lin M.F."/>
            <person name="Lindblad-Toh K."/>
            <person name="Llopart A."/>
            <person name="Long M."/>
            <person name="Low L."/>
            <person name="Lozovsky E."/>
            <person name="Lu J."/>
            <person name="Luo M."/>
            <person name="Machado C.A."/>
            <person name="Makalowski W."/>
            <person name="Marzo M."/>
            <person name="Matsuda M."/>
            <person name="Matzkin L."/>
            <person name="McAllister B."/>
            <person name="McBride C.S."/>
            <person name="McKernan B."/>
            <person name="McKernan K."/>
            <person name="Mendez-Lago M."/>
            <person name="Minx P."/>
            <person name="Mollenhauer M.U."/>
            <person name="Montooth K."/>
            <person name="Mount S.M."/>
            <person name="Mu X."/>
            <person name="Myers E."/>
            <person name="Negre B."/>
            <person name="Newfeld S."/>
            <person name="Nielsen R."/>
            <person name="Noor M.A."/>
            <person name="O'Grady P."/>
            <person name="Pachter L."/>
            <person name="Papaceit M."/>
            <person name="Parisi M.J."/>
            <person name="Parisi M."/>
            <person name="Parts L."/>
            <person name="Pedersen J.S."/>
            <person name="Pesole G."/>
            <person name="Phillippy A.M."/>
            <person name="Ponting C.P."/>
            <person name="Pop M."/>
            <person name="Porcelli D."/>
            <person name="Powell J.R."/>
            <person name="Prohaska S."/>
            <person name="Pruitt K."/>
            <person name="Puig M."/>
            <person name="Quesneville H."/>
            <person name="Ram K.R."/>
            <person name="Rand D."/>
            <person name="Rasmussen M.D."/>
            <person name="Reed L.K."/>
            <person name="Reenan R."/>
            <person name="Reily A."/>
            <person name="Remington K.A."/>
            <person name="Rieger T.T."/>
            <person name="Ritchie M.G."/>
            <person name="Robin C."/>
            <person name="Rogers Y.H."/>
            <person name="Rohde C."/>
            <person name="Rozas J."/>
            <person name="Rubenfield M.J."/>
            <person name="Ruiz A."/>
            <person name="Russo S."/>
            <person name="Salzberg S.L."/>
            <person name="Sanchez-Gracia A."/>
            <person name="Saranga D.J."/>
            <person name="Sato H."/>
            <person name="Schaeffer S.W."/>
            <person name="Schatz M.C."/>
            <person name="Schlenke T."/>
            <person name="Schwartz R."/>
            <person name="Segarra C."/>
            <person name="Singh R.S."/>
            <person name="Sirot L."/>
            <person name="Sirota M."/>
            <person name="Sisneros N.B."/>
            <person name="Smith C.D."/>
            <person name="Smith T.F."/>
            <person name="Spieth J."/>
            <person name="Stage D.E."/>
            <person name="Stark A."/>
            <person name="Stephan W."/>
            <person name="Strausberg R.L."/>
            <person name="Strempel S."/>
            <person name="Sturgill D."/>
            <person name="Sutton G."/>
            <person name="Sutton G.G."/>
            <person name="Tao W."/>
            <person name="Teichmann S."/>
            <person name="Tobari Y.N."/>
            <person name="Tomimura Y."/>
            <person name="Tsolas J.M."/>
            <person name="Valente V.L."/>
            <person name="Venter E."/>
            <person name="Venter J.C."/>
            <person name="Vicario S."/>
            <person name="Vieira F.G."/>
            <person name="Vilella A.J."/>
            <person name="Villasante A."/>
            <person name="Walenz B."/>
            <person name="Wang J."/>
            <person name="Wasserman M."/>
            <person name="Watts T."/>
            <person name="Wilson D."/>
            <person name="Wilson R.K."/>
            <person name="Wing R.A."/>
            <person name="Wolfner M.F."/>
            <person name="Wong A."/>
            <person name="Wong G.K."/>
            <person name="Wu C.I."/>
            <person name="Wu G."/>
            <person name="Yamamoto D."/>
            <person name="Yang H.P."/>
            <person name="Yang S.P."/>
            <person name="Yorke J.A."/>
            <person name="Yoshida K."/>
            <person name="Zdobnov E."/>
            <person name="Zhang P."/>
            <person name="Zhang Y."/>
            <person name="Zimin A.V."/>
            <person name="Baldwin J."/>
            <person name="Abdouelleil A."/>
            <person name="Abdulkadir J."/>
            <person name="Abebe A."/>
            <person name="Abera B."/>
            <person name="Abreu J."/>
            <person name="Acer S.C."/>
            <person name="Aftuck L."/>
            <person name="Alexander A."/>
            <person name="An P."/>
            <person name="Anderson E."/>
            <person name="Anderson S."/>
            <person name="Arachi H."/>
            <person name="Azer M."/>
            <person name="Bachantsang P."/>
            <person name="Barry A."/>
            <person name="Bayul T."/>
            <person name="Berlin A."/>
            <person name="Bessette D."/>
            <person name="Bloom T."/>
            <person name="Blye J."/>
            <person name="Boguslavskiy L."/>
            <person name="Bonnet C."/>
            <person name="Boukhgalter B."/>
            <person name="Bourzgui I."/>
            <person name="Brown A."/>
            <person name="Cahill P."/>
            <person name="Channer S."/>
            <person name="Cheshatsang Y."/>
            <person name="Chuda L."/>
            <person name="Citroen M."/>
            <person name="Collymore A."/>
            <person name="Cooke P."/>
            <person name="Costello M."/>
            <person name="D'Aco K."/>
            <person name="Daza R."/>
            <person name="De Haan G."/>
            <person name="DeGray S."/>
            <person name="DeMaso C."/>
            <person name="Dhargay N."/>
            <person name="Dooley K."/>
            <person name="Dooley E."/>
            <person name="Doricent M."/>
            <person name="Dorje P."/>
            <person name="Dorjee K."/>
            <person name="Dupes A."/>
            <person name="Elong R."/>
            <person name="Falk J."/>
            <person name="Farina A."/>
            <person name="Faro S."/>
            <person name="Ferguson D."/>
            <person name="Fisher S."/>
            <person name="Foley C.D."/>
            <person name="Franke A."/>
            <person name="Friedrich D."/>
            <person name="Gadbois L."/>
            <person name="Gearin G."/>
            <person name="Gearin C.R."/>
            <person name="Giannoukos G."/>
            <person name="Goode T."/>
            <person name="Graham J."/>
            <person name="Grandbois E."/>
            <person name="Grewal S."/>
            <person name="Gyaltsen K."/>
            <person name="Hafez N."/>
            <person name="Hagos B."/>
            <person name="Hall J."/>
            <person name="Henson C."/>
            <person name="Hollinger A."/>
            <person name="Honan T."/>
            <person name="Huard M.D."/>
            <person name="Hughes L."/>
            <person name="Hurhula B."/>
            <person name="Husby M.E."/>
            <person name="Kamat A."/>
            <person name="Kanga B."/>
            <person name="Kashin S."/>
            <person name="Khazanovich D."/>
            <person name="Kisner P."/>
            <person name="Lance K."/>
            <person name="Lara M."/>
            <person name="Lee W."/>
            <person name="Lennon N."/>
            <person name="Letendre F."/>
            <person name="LeVine R."/>
            <person name="Lipovsky A."/>
            <person name="Liu X."/>
            <person name="Liu J."/>
            <person name="Liu S."/>
            <person name="Lokyitsang T."/>
            <person name="Lokyitsang Y."/>
            <person name="Lubonja R."/>
            <person name="Lui A."/>
            <person name="MacDonald P."/>
            <person name="Magnisalis V."/>
            <person name="Maru K."/>
            <person name="Matthews C."/>
            <person name="McCusker W."/>
            <person name="McDonough S."/>
            <person name="Mehta T."/>
            <person name="Meldrim J."/>
            <person name="Meneus L."/>
            <person name="Mihai O."/>
            <person name="Mihalev A."/>
            <person name="Mihova T."/>
            <person name="Mittelman R."/>
            <person name="Mlenga V."/>
            <person name="Montmayeur A."/>
            <person name="Mulrain L."/>
            <person name="Navidi A."/>
            <person name="Naylor J."/>
            <person name="Negash T."/>
            <person name="Nguyen T."/>
            <person name="Nguyen N."/>
            <person name="Nicol R."/>
            <person name="Norbu C."/>
            <person name="Norbu N."/>
            <person name="Novod N."/>
            <person name="O'Neill B."/>
            <person name="Osman S."/>
            <person name="Markiewicz E."/>
            <person name="Oyono O.L."/>
            <person name="Patti C."/>
            <person name="Phunkhang P."/>
            <person name="Pierre F."/>
            <person name="Priest M."/>
            <person name="Raghuraman S."/>
            <person name="Rege F."/>
            <person name="Reyes R."/>
            <person name="Rise C."/>
            <person name="Rogov P."/>
            <person name="Ross K."/>
            <person name="Ryan E."/>
            <person name="Settipalli S."/>
            <person name="Shea T."/>
            <person name="Sherpa N."/>
            <person name="Shi L."/>
            <person name="Shih D."/>
            <person name="Sparrow T."/>
            <person name="Spaulding J."/>
            <person name="Stalker J."/>
            <person name="Stange-Thomann N."/>
            <person name="Stavropoulos S."/>
            <person name="Stone C."/>
            <person name="Strader C."/>
            <person name="Tesfaye S."/>
            <person name="Thomson T."/>
            <person name="Thoulutsang Y."/>
            <person name="Thoulutsang D."/>
            <person name="Topham K."/>
            <person name="Topping I."/>
            <person name="Tsamla T."/>
            <person name="Vassiliev H."/>
            <person name="Vo A."/>
            <person name="Wangchuk T."/>
            <person name="Wangdi T."/>
            <person name="Weiand M."/>
            <person name="Wilkinson J."/>
            <person name="Wilson A."/>
            <person name="Yadav S."/>
            <person name="Young G."/>
            <person name="Yu Q."/>
            <person name="Zembek L."/>
            <person name="Zhong D."/>
            <person name="Zimmer A."/>
            <person name="Zwirko Z."/>
            <person name="Jaffe D.B."/>
            <person name="Alvarez P."/>
            <person name="Brockman W."/>
            <person name="Butler J."/>
            <person name="Chin C."/>
            <person name="Gnerre S."/>
            <person name="Grabherr M."/>
            <person name="Kleber M."/>
            <person name="Mauceli E."/>
            <person name="MacCallum I."/>
        </authorList>
    </citation>
    <scope>NUCLEOTIDE SEQUENCE [LARGE SCALE GENOMIC DNA]</scope>
    <source>
        <strain evidence="4">Tucson 14030-0811.24</strain>
    </source>
</reference>
<evidence type="ECO:0000256" key="1">
    <source>
        <dbReference type="SAM" id="MobiDB-lite"/>
    </source>
</evidence>
<evidence type="ECO:0000313" key="4">
    <source>
        <dbReference type="Proteomes" id="UP000007798"/>
    </source>
</evidence>
<dbReference type="EMBL" id="CH966792">
    <property type="protein sequence ID" value="KRG00433.1"/>
    <property type="molecule type" value="Genomic_DNA"/>
</dbReference>
<evidence type="ECO:0000256" key="2">
    <source>
        <dbReference type="SAM" id="Phobius"/>
    </source>
</evidence>
<dbReference type="InterPro" id="IPR012464">
    <property type="entry name" value="DUF1676"/>
</dbReference>
<proteinExistence type="predicted"/>
<gene>
    <name evidence="3" type="primary">Dwil\GK28049</name>
    <name evidence="3" type="ORF">Dwil_GK28049</name>
</gene>
<accession>A0A0Q9X6R6</accession>